<dbReference type="InterPro" id="IPR000073">
    <property type="entry name" value="AB_hydrolase_1"/>
</dbReference>
<evidence type="ECO:0000256" key="1">
    <source>
        <dbReference type="ARBA" id="ARBA00022963"/>
    </source>
</evidence>
<comment type="caution">
    <text evidence="5">The sequence shown here is derived from an EMBL/GenBank/DDBJ whole genome shotgun (WGS) entry which is preliminary data.</text>
</comment>
<organism evidence="5 6">
    <name type="scientific">Discina gigas</name>
    <dbReference type="NCBI Taxonomy" id="1032678"/>
    <lineage>
        <taxon>Eukaryota</taxon>
        <taxon>Fungi</taxon>
        <taxon>Dikarya</taxon>
        <taxon>Ascomycota</taxon>
        <taxon>Pezizomycotina</taxon>
        <taxon>Pezizomycetes</taxon>
        <taxon>Pezizales</taxon>
        <taxon>Discinaceae</taxon>
        <taxon>Discina</taxon>
    </lineage>
</organism>
<feature type="compositionally biased region" description="Polar residues" evidence="3">
    <location>
        <begin position="271"/>
        <end position="292"/>
    </location>
</feature>
<evidence type="ECO:0000313" key="6">
    <source>
        <dbReference type="Proteomes" id="UP001447188"/>
    </source>
</evidence>
<keyword evidence="1" id="KW-0442">Lipid degradation</keyword>
<dbReference type="InterPro" id="IPR029058">
    <property type="entry name" value="AB_hydrolase_fold"/>
</dbReference>
<dbReference type="EMBL" id="JBBBZM010000035">
    <property type="protein sequence ID" value="KAL0637430.1"/>
    <property type="molecule type" value="Genomic_DNA"/>
</dbReference>
<feature type="compositionally biased region" description="Low complexity" evidence="3">
    <location>
        <begin position="361"/>
        <end position="376"/>
    </location>
</feature>
<evidence type="ECO:0000313" key="5">
    <source>
        <dbReference type="EMBL" id="KAL0637430.1"/>
    </source>
</evidence>
<sequence length="435" mass="47516">MDEFAFHDIPDSINYVLSTTKQKSLSYIGFSQGTAQAFATLSIHPTLNNKVDVFIALAPAMSPAGLYNPIVDALMKTSPNIMFLFFGRKSILSSTTFWQSILYPPIFVRVIDFFLTFLFNWRGNNISLNQKIAAYSKLYSYASVKTVVHWFQIIRNQSFQMYDDDIQSPVVAFSGKNFYKVAKFPTRNITTPIVLVYGGSDSLVDISVMLGELPGHTVAKEIEHYEHLDFLWATDVDKLVFPHVLEALKLYSQHAPGGKDRRRTTEPNGRLVTSTGPSSNKYLSRNALNSSLPPYYEDERNDESGPPSRPSTSGSMIGFGETNSGYLHPDGARSSSPGEIDHDENHHPSAMRISRHDQKRSASISSTFSTSSTGSVGSPGGRGIIGPGGIALGMGKPVTAGLSTGVAIDELAACAGKKKHRNVGSSTAEKKPSEN</sequence>
<dbReference type="Gene3D" id="3.40.50.1820">
    <property type="entry name" value="alpha/beta hydrolase"/>
    <property type="match status" value="1"/>
</dbReference>
<keyword evidence="5" id="KW-0378">Hydrolase</keyword>
<protein>
    <submittedName>
        <fullName evidence="5">Cholesterol esterase</fullName>
        <ecNumber evidence="5">3.1.1.13</ecNumber>
    </submittedName>
</protein>
<feature type="compositionally biased region" description="Low complexity" evidence="3">
    <location>
        <begin position="304"/>
        <end position="315"/>
    </location>
</feature>
<feature type="region of interest" description="Disordered" evidence="3">
    <location>
        <begin position="416"/>
        <end position="435"/>
    </location>
</feature>
<dbReference type="SUPFAM" id="SSF53474">
    <property type="entry name" value="alpha/beta-Hydrolases"/>
    <property type="match status" value="1"/>
</dbReference>
<name>A0ABR3GNB9_9PEZI</name>
<feature type="domain" description="AB hydrolase-1" evidence="4">
    <location>
        <begin position="2"/>
        <end position="233"/>
    </location>
</feature>
<evidence type="ECO:0000259" key="4">
    <source>
        <dbReference type="Pfam" id="PF00561"/>
    </source>
</evidence>
<gene>
    <name evidence="5" type="primary">TGL1</name>
    <name evidence="5" type="ORF">Q9L58_003633</name>
</gene>
<dbReference type="GO" id="GO:0004771">
    <property type="term" value="F:sterol ester esterase activity"/>
    <property type="evidence" value="ECO:0007669"/>
    <property type="project" value="UniProtKB-EC"/>
</dbReference>
<evidence type="ECO:0000256" key="2">
    <source>
        <dbReference type="ARBA" id="ARBA00023098"/>
    </source>
</evidence>
<dbReference type="Pfam" id="PF00561">
    <property type="entry name" value="Abhydrolase_1"/>
    <property type="match status" value="1"/>
</dbReference>
<accession>A0ABR3GNB9</accession>
<reference evidence="5 6" key="1">
    <citation type="submission" date="2024-02" db="EMBL/GenBank/DDBJ databases">
        <title>Discinaceae phylogenomics.</title>
        <authorList>
            <person name="Dirks A.C."/>
            <person name="James T.Y."/>
        </authorList>
    </citation>
    <scope>NUCLEOTIDE SEQUENCE [LARGE SCALE GENOMIC DNA]</scope>
    <source>
        <strain evidence="5 6">ACD0624</strain>
    </source>
</reference>
<dbReference type="PANTHER" id="PTHR11005">
    <property type="entry name" value="LYSOSOMAL ACID LIPASE-RELATED"/>
    <property type="match status" value="1"/>
</dbReference>
<proteinExistence type="predicted"/>
<dbReference type="Proteomes" id="UP001447188">
    <property type="component" value="Unassembled WGS sequence"/>
</dbReference>
<keyword evidence="6" id="KW-1185">Reference proteome</keyword>
<evidence type="ECO:0000256" key="3">
    <source>
        <dbReference type="SAM" id="MobiDB-lite"/>
    </source>
</evidence>
<dbReference type="EC" id="3.1.1.13" evidence="5"/>
<feature type="region of interest" description="Disordered" evidence="3">
    <location>
        <begin position="254"/>
        <end position="382"/>
    </location>
</feature>
<keyword evidence="2" id="KW-0443">Lipid metabolism</keyword>